<keyword evidence="1" id="KW-0969">Cilium</keyword>
<keyword evidence="2" id="KW-1185">Reference proteome</keyword>
<keyword evidence="1" id="KW-0282">Flagellum</keyword>
<accession>A0ACC7P176</accession>
<evidence type="ECO:0000313" key="2">
    <source>
        <dbReference type="Proteomes" id="UP001631969"/>
    </source>
</evidence>
<evidence type="ECO:0000313" key="1">
    <source>
        <dbReference type="EMBL" id="MFM9330698.1"/>
    </source>
</evidence>
<proteinExistence type="predicted"/>
<reference evidence="1" key="1">
    <citation type="submission" date="2024-12" db="EMBL/GenBank/DDBJ databases">
        <authorList>
            <person name="Wu N."/>
        </authorList>
    </citation>
    <scope>NUCLEOTIDE SEQUENCE</scope>
    <source>
        <strain evidence="1">P15</strain>
    </source>
</reference>
<protein>
    <submittedName>
        <fullName evidence="1">Flagellar hook-basal body protein</fullName>
    </submittedName>
</protein>
<keyword evidence="1" id="KW-0966">Cell projection</keyword>
<name>A0ACC7P176_9BACL</name>
<dbReference type="EMBL" id="JBJURJ010000014">
    <property type="protein sequence ID" value="MFM9330698.1"/>
    <property type="molecule type" value="Genomic_DNA"/>
</dbReference>
<dbReference type="Proteomes" id="UP001631969">
    <property type="component" value="Unassembled WGS sequence"/>
</dbReference>
<organism evidence="1 2">
    <name type="scientific">Paenibacillus mesotrionivorans</name>
    <dbReference type="NCBI Taxonomy" id="3160968"/>
    <lineage>
        <taxon>Bacteria</taxon>
        <taxon>Bacillati</taxon>
        <taxon>Bacillota</taxon>
        <taxon>Bacilli</taxon>
        <taxon>Bacillales</taxon>
        <taxon>Paenibacillaceae</taxon>
        <taxon>Paenibacillus</taxon>
    </lineage>
</organism>
<gene>
    <name evidence="1" type="ORF">ACI1P1_20615</name>
</gene>
<sequence length="298" mass="32535">MNHSMINAMVSMNGMQQKLDILANNMANLNTTGFKRKEATFEDILNNVKEQPQSFRKEGRLTPLGFNQGWGAKLSQVSTNFQQGTLKDTGVPTDLGIEGDGLFRVRVPDGDPAQPANILYTRDGSFQLTRLDDTQAAAAGMTATENLYLANQEGHLLLDQNDNPIAIPEGDKIRVDADGTVWSYSGSNPEENAVEQGRIGLVRVLRPQFLQQVGDNLFTVPEGIAANPQELAAIVRPIAQETGLDKPISVKQGFLEQSNVNLADEMTELMMVQRAFQLGSRALTSADTMMSLANNLRG</sequence>
<comment type="caution">
    <text evidence="1">The sequence shown here is derived from an EMBL/GenBank/DDBJ whole genome shotgun (WGS) entry which is preliminary data.</text>
</comment>